<keyword evidence="3" id="KW-1185">Reference proteome</keyword>
<proteinExistence type="predicted"/>
<evidence type="ECO:0008006" key="4">
    <source>
        <dbReference type="Google" id="ProtNLM"/>
    </source>
</evidence>
<reference evidence="2 3" key="1">
    <citation type="submission" date="2018-11" db="EMBL/GenBank/DDBJ databases">
        <title>Genome sequence and assembly of Colletotrichum spinosum.</title>
        <authorList>
            <person name="Gan P."/>
            <person name="Shirasu K."/>
        </authorList>
    </citation>
    <scope>NUCLEOTIDE SEQUENCE [LARGE SCALE GENOMIC DNA]</scope>
    <source>
        <strain evidence="2 3">CBS 515.97</strain>
    </source>
</reference>
<evidence type="ECO:0000256" key="1">
    <source>
        <dbReference type="SAM" id="MobiDB-lite"/>
    </source>
</evidence>
<gene>
    <name evidence="2" type="ORF">C8035_v001791</name>
</gene>
<evidence type="ECO:0000313" key="2">
    <source>
        <dbReference type="EMBL" id="TDZ31280.1"/>
    </source>
</evidence>
<evidence type="ECO:0000313" key="3">
    <source>
        <dbReference type="Proteomes" id="UP000295083"/>
    </source>
</evidence>
<dbReference type="AlphaFoldDB" id="A0A4R8Q2U2"/>
<feature type="region of interest" description="Disordered" evidence="1">
    <location>
        <begin position="206"/>
        <end position="294"/>
    </location>
</feature>
<accession>A0A4R8Q2U2</accession>
<feature type="compositionally biased region" description="Polar residues" evidence="1">
    <location>
        <begin position="227"/>
        <end position="245"/>
    </location>
</feature>
<protein>
    <recommendedName>
        <fullName evidence="4">rRNA-processing protein efg1</fullName>
    </recommendedName>
</protein>
<comment type="caution">
    <text evidence="2">The sequence shown here is derived from an EMBL/GenBank/DDBJ whole genome shotgun (WGS) entry which is preliminary data.</text>
</comment>
<name>A0A4R8Q2U2_9PEZI</name>
<organism evidence="2 3">
    <name type="scientific">Colletotrichum spinosum</name>
    <dbReference type="NCBI Taxonomy" id="1347390"/>
    <lineage>
        <taxon>Eukaryota</taxon>
        <taxon>Fungi</taxon>
        <taxon>Dikarya</taxon>
        <taxon>Ascomycota</taxon>
        <taxon>Pezizomycotina</taxon>
        <taxon>Sordariomycetes</taxon>
        <taxon>Hypocreomycetidae</taxon>
        <taxon>Glomerellales</taxon>
        <taxon>Glomerellaceae</taxon>
        <taxon>Colletotrichum</taxon>
        <taxon>Colletotrichum orbiculare species complex</taxon>
    </lineage>
</organism>
<dbReference type="EMBL" id="QAPG01000106">
    <property type="protein sequence ID" value="TDZ31280.1"/>
    <property type="molecule type" value="Genomic_DNA"/>
</dbReference>
<sequence>MPAASSPQRVNWAALKAFIADKESFEARTGCPAPLTEQETAAIAILLRPPPRPDPELGSQNWIGLLNRFLQVRAEKVRFEDEARQEPRLGKAPDLRWACFATFDSTGDKFPRPGDGTDLDAPQSPDFARKQDAKQYAAKCACKWLMDNGQMLPSGDLPKYPLAFGPSLKKTPPVPPTAASTSPGVVTSVSPTVAVLSPVKAPPVSKTVVAKVPAKRSPPTTPPTEPSNNARRQEGTTIIPSNSTALPAPKQPLESPRQKPPKAPRITSPLKPSTPTSSSSSTPRSGSESEVSVTKRVQELCSHLHLPVPRYVLREDTSVPGADLWNGRPDFDDNPHVPDDLGVVTRVFTKKAAKEKMAEEMLDWLNGLLEERRKHREDFNKRSEGLGK</sequence>
<feature type="compositionally biased region" description="Low complexity" evidence="1">
    <location>
        <begin position="267"/>
        <end position="289"/>
    </location>
</feature>
<dbReference type="Proteomes" id="UP000295083">
    <property type="component" value="Unassembled WGS sequence"/>
</dbReference>